<proteinExistence type="inferred from homology"/>
<sequence>MPERAYLVKGDPGLVADALHGLLGELRAAGLDVEELGGDDLSFGSVVEACNAYFLGGSDKAVVVRDAQDLLRGVDDLRRLSTYLADPNPQTSLVLVLSGDNKKLVESARKAGATILDPSPPGQTRARSGWLDHRLKAAPVRLDRQAAARLGSHLGEDLGRLPGILEVLAAAHGEGATITADDLDPVLGEEGGGAPWDLTDAIDSGDAGAALHHLHRLLHARHPFVVLASLWGHYQRILRLEGSGARNEAQAAAVLSIKGSTFPARKALSQAGRLGASGVARAVELLHRADLDLRGLRTYGPGRDSDLITLEVLVARLARLSATRR</sequence>
<dbReference type="NCBIfam" id="TIGR01128">
    <property type="entry name" value="holA"/>
    <property type="match status" value="1"/>
</dbReference>
<keyword evidence="5" id="KW-0239">DNA-directed DNA polymerase</keyword>
<keyword evidence="4" id="KW-0235">DNA replication</keyword>
<evidence type="ECO:0000256" key="1">
    <source>
        <dbReference type="ARBA" id="ARBA00012417"/>
    </source>
</evidence>
<organism evidence="8">
    <name type="scientific">uncultured Acidimicrobiales bacterium</name>
    <dbReference type="NCBI Taxonomy" id="310071"/>
    <lineage>
        <taxon>Bacteria</taxon>
        <taxon>Bacillati</taxon>
        <taxon>Actinomycetota</taxon>
        <taxon>Acidimicrobiia</taxon>
        <taxon>Acidimicrobiales</taxon>
        <taxon>environmental samples</taxon>
    </lineage>
</organism>
<evidence type="ECO:0000256" key="2">
    <source>
        <dbReference type="ARBA" id="ARBA00022679"/>
    </source>
</evidence>
<comment type="catalytic activity">
    <reaction evidence="7">
        <text>DNA(n) + a 2'-deoxyribonucleoside 5'-triphosphate = DNA(n+1) + diphosphate</text>
        <dbReference type="Rhea" id="RHEA:22508"/>
        <dbReference type="Rhea" id="RHEA-COMP:17339"/>
        <dbReference type="Rhea" id="RHEA-COMP:17340"/>
        <dbReference type="ChEBI" id="CHEBI:33019"/>
        <dbReference type="ChEBI" id="CHEBI:61560"/>
        <dbReference type="ChEBI" id="CHEBI:173112"/>
        <dbReference type="EC" id="2.7.7.7"/>
    </reaction>
</comment>
<dbReference type="EMBL" id="CADCSZ010000141">
    <property type="protein sequence ID" value="CAA9250643.1"/>
    <property type="molecule type" value="Genomic_DNA"/>
</dbReference>
<gene>
    <name evidence="8" type="ORF">AVDCRST_MAG76-2254</name>
</gene>
<comment type="similarity">
    <text evidence="6">Belongs to the DNA polymerase HolA subunit family.</text>
</comment>
<protein>
    <recommendedName>
        <fullName evidence="1">DNA-directed DNA polymerase</fullName>
        <ecNumber evidence="1">2.7.7.7</ecNumber>
    </recommendedName>
</protein>
<dbReference type="SUPFAM" id="SSF52540">
    <property type="entry name" value="P-loop containing nucleoside triphosphate hydrolases"/>
    <property type="match status" value="1"/>
</dbReference>
<dbReference type="PANTHER" id="PTHR34388:SF1">
    <property type="entry name" value="DNA POLYMERASE III SUBUNIT DELTA"/>
    <property type="match status" value="1"/>
</dbReference>
<evidence type="ECO:0000256" key="5">
    <source>
        <dbReference type="ARBA" id="ARBA00022932"/>
    </source>
</evidence>
<dbReference type="SUPFAM" id="SSF48019">
    <property type="entry name" value="post-AAA+ oligomerization domain-like"/>
    <property type="match status" value="1"/>
</dbReference>
<dbReference type="GO" id="GO:0003677">
    <property type="term" value="F:DNA binding"/>
    <property type="evidence" value="ECO:0007669"/>
    <property type="project" value="InterPro"/>
</dbReference>
<dbReference type="InterPro" id="IPR008921">
    <property type="entry name" value="DNA_pol3_clamp-load_cplx_C"/>
</dbReference>
<evidence type="ECO:0000256" key="7">
    <source>
        <dbReference type="ARBA" id="ARBA00049244"/>
    </source>
</evidence>
<dbReference type="InterPro" id="IPR027417">
    <property type="entry name" value="P-loop_NTPase"/>
</dbReference>
<dbReference type="InterPro" id="IPR005790">
    <property type="entry name" value="DNA_polIII_delta"/>
</dbReference>
<evidence type="ECO:0000313" key="8">
    <source>
        <dbReference type="EMBL" id="CAA9250643.1"/>
    </source>
</evidence>
<evidence type="ECO:0000256" key="4">
    <source>
        <dbReference type="ARBA" id="ARBA00022705"/>
    </source>
</evidence>
<keyword evidence="2" id="KW-0808">Transferase</keyword>
<dbReference type="Gene3D" id="1.20.272.10">
    <property type="match status" value="1"/>
</dbReference>
<dbReference type="EC" id="2.7.7.7" evidence="1"/>
<dbReference type="Gene3D" id="3.40.50.300">
    <property type="entry name" value="P-loop containing nucleotide triphosphate hydrolases"/>
    <property type="match status" value="1"/>
</dbReference>
<reference evidence="8" key="1">
    <citation type="submission" date="2020-02" db="EMBL/GenBank/DDBJ databases">
        <authorList>
            <person name="Meier V. D."/>
        </authorList>
    </citation>
    <scope>NUCLEOTIDE SEQUENCE</scope>
    <source>
        <strain evidence="8">AVDCRST_MAG76</strain>
    </source>
</reference>
<dbReference type="GO" id="GO:0006261">
    <property type="term" value="P:DNA-templated DNA replication"/>
    <property type="evidence" value="ECO:0007669"/>
    <property type="project" value="TreeGrafter"/>
</dbReference>
<evidence type="ECO:0000256" key="6">
    <source>
        <dbReference type="ARBA" id="ARBA00034754"/>
    </source>
</evidence>
<evidence type="ECO:0000256" key="3">
    <source>
        <dbReference type="ARBA" id="ARBA00022695"/>
    </source>
</evidence>
<dbReference type="PANTHER" id="PTHR34388">
    <property type="entry name" value="DNA POLYMERASE III SUBUNIT DELTA"/>
    <property type="match status" value="1"/>
</dbReference>
<accession>A0A6J4IET5</accession>
<keyword evidence="3" id="KW-0548">Nucleotidyltransferase</keyword>
<name>A0A6J4IET5_9ACTN</name>
<dbReference type="AlphaFoldDB" id="A0A6J4IET5"/>
<dbReference type="GO" id="GO:0003887">
    <property type="term" value="F:DNA-directed DNA polymerase activity"/>
    <property type="evidence" value="ECO:0007669"/>
    <property type="project" value="UniProtKB-KW"/>
</dbReference>
<dbReference type="GO" id="GO:0009360">
    <property type="term" value="C:DNA polymerase III complex"/>
    <property type="evidence" value="ECO:0007669"/>
    <property type="project" value="TreeGrafter"/>
</dbReference>